<evidence type="ECO:0000313" key="2">
    <source>
        <dbReference type="Proteomes" id="UP001356095"/>
    </source>
</evidence>
<accession>A0ABU7KD21</accession>
<reference evidence="1 2" key="1">
    <citation type="submission" date="2023-08" db="EMBL/GenBank/DDBJ databases">
        <authorList>
            <person name="Girao M."/>
            <person name="Carvalho M.F."/>
        </authorList>
    </citation>
    <scope>NUCLEOTIDE SEQUENCE [LARGE SCALE GENOMIC DNA]</scope>
    <source>
        <strain evidence="1 2">CT-R113</strain>
    </source>
</reference>
<gene>
    <name evidence="1" type="ORF">Q8791_23205</name>
</gene>
<dbReference type="EMBL" id="JAUZMY010000026">
    <property type="protein sequence ID" value="MEE2040130.1"/>
    <property type="molecule type" value="Genomic_DNA"/>
</dbReference>
<dbReference type="InterPro" id="IPR036614">
    <property type="entry name" value="RusA-like_sf"/>
</dbReference>
<comment type="caution">
    <text evidence="1">The sequence shown here is derived from an EMBL/GenBank/DDBJ whole genome shotgun (WGS) entry which is preliminary data.</text>
</comment>
<evidence type="ECO:0000313" key="1">
    <source>
        <dbReference type="EMBL" id="MEE2040130.1"/>
    </source>
</evidence>
<organism evidence="1 2">
    <name type="scientific">Nocardiopsis codii</name>
    <dbReference type="NCBI Taxonomy" id="3065942"/>
    <lineage>
        <taxon>Bacteria</taxon>
        <taxon>Bacillati</taxon>
        <taxon>Actinomycetota</taxon>
        <taxon>Actinomycetes</taxon>
        <taxon>Streptosporangiales</taxon>
        <taxon>Nocardiopsidaceae</taxon>
        <taxon>Nocardiopsis</taxon>
    </lineage>
</organism>
<name>A0ABU7KD21_9ACTN</name>
<dbReference type="Proteomes" id="UP001356095">
    <property type="component" value="Unassembled WGS sequence"/>
</dbReference>
<keyword evidence="2" id="KW-1185">Reference proteome</keyword>
<proteinExistence type="predicted"/>
<dbReference type="RefSeq" id="WP_330093899.1">
    <property type="nucleotide sequence ID" value="NZ_JAUZMY010000026.1"/>
</dbReference>
<dbReference type="SUPFAM" id="SSF103084">
    <property type="entry name" value="Holliday junction resolvase RusA"/>
    <property type="match status" value="1"/>
</dbReference>
<sequence>MTVYTLALPVGLPMMNANHRLHFAKRAGQTKEIRDAAADTARSAGVPALPGAWVMGYVHPPKNYAVWDPANYHPMAKAALDGLVDAGVFTDDSYQFVAGPDMRPAPKVPGGQLVLVVMPDAWRCRCGHDVIEHLEGGVLERCRRPVCGCLRYREPDPTPGNPAGGVSAPGGGV</sequence>
<protein>
    <submittedName>
        <fullName evidence="1">Uncharacterized protein</fullName>
    </submittedName>
</protein>
<dbReference type="Gene3D" id="3.30.1330.70">
    <property type="entry name" value="Holliday junction resolvase RusA"/>
    <property type="match status" value="1"/>
</dbReference>